<dbReference type="OrthoDB" id="6398152at2"/>
<accession>A0A430KLS6</accession>
<reference evidence="2 3" key="1">
    <citation type="submission" date="2018-11" db="EMBL/GenBank/DDBJ databases">
        <title>The draft genome sequence of Amphritea opalescens ANRC-JH13T.</title>
        <authorList>
            <person name="Fang Z."/>
            <person name="Zhang Y."/>
            <person name="Han X."/>
        </authorList>
    </citation>
    <scope>NUCLEOTIDE SEQUENCE [LARGE SCALE GENOMIC DNA]</scope>
    <source>
        <strain evidence="2 3">ANRC-JH13</strain>
    </source>
</reference>
<keyword evidence="1" id="KW-1133">Transmembrane helix</keyword>
<gene>
    <name evidence="2" type="ORF">EH243_17655</name>
</gene>
<protein>
    <submittedName>
        <fullName evidence="2">Uncharacterized protein</fullName>
    </submittedName>
</protein>
<feature type="transmembrane region" description="Helical" evidence="1">
    <location>
        <begin position="12"/>
        <end position="33"/>
    </location>
</feature>
<keyword evidence="1" id="KW-0812">Transmembrane</keyword>
<dbReference type="AlphaFoldDB" id="A0A430KLS6"/>
<evidence type="ECO:0000313" key="3">
    <source>
        <dbReference type="Proteomes" id="UP000283087"/>
    </source>
</evidence>
<evidence type="ECO:0000256" key="1">
    <source>
        <dbReference type="SAM" id="Phobius"/>
    </source>
</evidence>
<keyword evidence="3" id="KW-1185">Reference proteome</keyword>
<feature type="transmembrane region" description="Helical" evidence="1">
    <location>
        <begin position="45"/>
        <end position="68"/>
    </location>
</feature>
<dbReference type="RefSeq" id="WP_126159983.1">
    <property type="nucleotide sequence ID" value="NZ_RQXW01000024.1"/>
</dbReference>
<proteinExistence type="predicted"/>
<evidence type="ECO:0000313" key="2">
    <source>
        <dbReference type="EMBL" id="RTE64394.1"/>
    </source>
</evidence>
<organism evidence="2 3">
    <name type="scientific">Amphritea opalescens</name>
    <dbReference type="NCBI Taxonomy" id="2490544"/>
    <lineage>
        <taxon>Bacteria</taxon>
        <taxon>Pseudomonadati</taxon>
        <taxon>Pseudomonadota</taxon>
        <taxon>Gammaproteobacteria</taxon>
        <taxon>Oceanospirillales</taxon>
        <taxon>Oceanospirillaceae</taxon>
        <taxon>Amphritea</taxon>
    </lineage>
</organism>
<name>A0A430KLS6_9GAMM</name>
<dbReference type="EMBL" id="RQXW01000024">
    <property type="protein sequence ID" value="RTE64394.1"/>
    <property type="molecule type" value="Genomic_DNA"/>
</dbReference>
<comment type="caution">
    <text evidence="2">The sequence shown here is derived from an EMBL/GenBank/DDBJ whole genome shotgun (WGS) entry which is preliminary data.</text>
</comment>
<dbReference type="Proteomes" id="UP000283087">
    <property type="component" value="Unassembled WGS sequence"/>
</dbReference>
<keyword evidence="1" id="KW-0472">Membrane</keyword>
<sequence>MTNQKEKMKWVLFWVFLILFVVMVLGTLAMVFLGFGSPTESERELMVKGLIGEVAACIIALFYSIFGLKGGAEETDKLQELESKIEHLLSVIETFKLSDKKSRVVPLSSVEQVSTSASVESVAQEDFEGKVYVLGTEPAFPITEYELKPLPSDIKKDIRKAKPLDVKHRKSSYKGMKVQWRALLSTVEEKGDNKLRITADLDDSLLFASFEVEKNTNNTLLIADEGEPFWLCGEIIEAESYTIELGKVKLKFRET</sequence>